<proteinExistence type="predicted"/>
<name>A0A835YWF5_9STRA</name>
<accession>A0A835YWF5</accession>
<comment type="caution">
    <text evidence="1">The sequence shown here is derived from an EMBL/GenBank/DDBJ whole genome shotgun (WGS) entry which is preliminary data.</text>
</comment>
<reference evidence="1" key="1">
    <citation type="submission" date="2021-02" db="EMBL/GenBank/DDBJ databases">
        <title>First Annotated Genome of the Yellow-green Alga Tribonema minus.</title>
        <authorList>
            <person name="Mahan K.M."/>
        </authorList>
    </citation>
    <scope>NUCLEOTIDE SEQUENCE</scope>
    <source>
        <strain evidence="1">UTEX B ZZ1240</strain>
    </source>
</reference>
<evidence type="ECO:0000313" key="2">
    <source>
        <dbReference type="Proteomes" id="UP000664859"/>
    </source>
</evidence>
<dbReference type="EMBL" id="JAFCMP010000223">
    <property type="protein sequence ID" value="KAG5182912.1"/>
    <property type="molecule type" value="Genomic_DNA"/>
</dbReference>
<gene>
    <name evidence="1" type="ORF">JKP88DRAFT_272880</name>
</gene>
<evidence type="ECO:0000313" key="1">
    <source>
        <dbReference type="EMBL" id="KAG5182912.1"/>
    </source>
</evidence>
<dbReference type="Proteomes" id="UP000664859">
    <property type="component" value="Unassembled WGS sequence"/>
</dbReference>
<protein>
    <submittedName>
        <fullName evidence="1">Uncharacterized protein</fullName>
    </submittedName>
</protein>
<organism evidence="1 2">
    <name type="scientific">Tribonema minus</name>
    <dbReference type="NCBI Taxonomy" id="303371"/>
    <lineage>
        <taxon>Eukaryota</taxon>
        <taxon>Sar</taxon>
        <taxon>Stramenopiles</taxon>
        <taxon>Ochrophyta</taxon>
        <taxon>PX clade</taxon>
        <taxon>Xanthophyceae</taxon>
        <taxon>Tribonematales</taxon>
        <taxon>Tribonemataceae</taxon>
        <taxon>Tribonema</taxon>
    </lineage>
</organism>
<dbReference type="AlphaFoldDB" id="A0A835YWF5"/>
<keyword evidence="2" id="KW-1185">Reference proteome</keyword>
<sequence length="135" mass="15091">MDMTKEGRLAELLRCLEAEGVAMRDDSSLCRCFIEGTLATPLTAEEVAHTCALHVWLYNYCDYEERCERTLPAMAASLAPSLGSWAAAWSYVKANEAPAVKTASIRAAGGVPDIWPWLREDSPVDTERHEDRDEW</sequence>